<dbReference type="RefSeq" id="WP_163755388.1">
    <property type="nucleotide sequence ID" value="NZ_BLKW01000002.1"/>
</dbReference>
<dbReference type="GO" id="GO:0033765">
    <property type="term" value="F:steroid dehydrogenase activity, acting on the CH-CH group of donors"/>
    <property type="evidence" value="ECO:0007669"/>
    <property type="project" value="UniProtKB-ARBA"/>
</dbReference>
<keyword evidence="10" id="KW-1185">Reference proteome</keyword>
<keyword evidence="2" id="KW-0285">Flavoprotein</keyword>
<dbReference type="PANTHER" id="PTHR11632:SF51">
    <property type="entry name" value="SUCCINATE DEHYDROGENASE [UBIQUINONE] FLAVOPROTEIN SUBUNIT, MITOCHONDRIAL"/>
    <property type="match status" value="1"/>
</dbReference>
<evidence type="ECO:0000313" key="10">
    <source>
        <dbReference type="Proteomes" id="UP000465361"/>
    </source>
</evidence>
<evidence type="ECO:0000256" key="6">
    <source>
        <dbReference type="SAM" id="Coils"/>
    </source>
</evidence>
<feature type="active site" description="Proton acceptor" evidence="5">
    <location>
        <position position="322"/>
    </location>
</feature>
<dbReference type="SUPFAM" id="SSF46977">
    <property type="entry name" value="Succinate dehydrogenase/fumarate reductase flavoprotein C-terminal domain"/>
    <property type="match status" value="1"/>
</dbReference>
<keyword evidence="3" id="KW-0274">FAD</keyword>
<evidence type="ECO:0000259" key="8">
    <source>
        <dbReference type="Pfam" id="PF02910"/>
    </source>
</evidence>
<comment type="cofactor">
    <cofactor evidence="1">
        <name>FAD</name>
        <dbReference type="ChEBI" id="CHEBI:57692"/>
    </cofactor>
</comment>
<dbReference type="Pfam" id="PF02910">
    <property type="entry name" value="Succ_DH_flav_C"/>
    <property type="match status" value="1"/>
</dbReference>
<dbReference type="InterPro" id="IPR037099">
    <property type="entry name" value="Fum_R/Succ_DH_flav-like_C_sf"/>
</dbReference>
<dbReference type="FunFam" id="3.50.50.60:FF:000026">
    <property type="entry name" value="Succinate dehydrogenase flavoprotein subunit"/>
    <property type="match status" value="1"/>
</dbReference>
<dbReference type="PRINTS" id="PR00368">
    <property type="entry name" value="FADPNR"/>
</dbReference>
<evidence type="ECO:0000256" key="3">
    <source>
        <dbReference type="ARBA" id="ARBA00022827"/>
    </source>
</evidence>
<sequence>MVEVERHSFDVIVIGAGGAGLRAVIEARERGLKVAVVCKSLFGKAHTVMAEGGAAAAMGNTNPKDNWKTHFCDTMRGGKFLNNWRMVELHAKEAPDRIWELETYGALFDRTKDGRISQRNFGGHTYARLAHVGDRTGLELIRTLQQKIVSLQQEDYAELGDYEARIKVFAECTITELLKDGDAISGAFGYWRESGRFVVFEAPAVVMATGGIGKSFKVTSNSWEYTGDGHALALRAGATLINMEFVQFHPTGMVWPPSVKGILVTEGVRGDGGVLKNADGKRFMFDYIPPVFKGQYAETEQEADQWLKDNDSARRTPDLLPRDEVARAINSEVKAGRGTPHGGVYLDIASRLPAETIKRRLPSMYHQFMELAGVDITKEPMEVGPTCHYVMGGIEVDPDTGAATVPGLFAAGECSGGMHGSNRLGGNSLSDLLVFGRRAGLGAADYVRALRSRPTIPAEAVETAAKRALAPFEGPKGGSPAENPYKLQIELQECMNDLVGIIRTADEVSQALTRLEELRARYANLQVEGHRQYNPGWHLSVDLRNMLLVSESVARAALERTESRGGHTRDDHPGMDANWRKVLLVCRAVDDGDSAIPRISITREPQVPMRADLLELFEISELEKYYTDEELVGHPGRRR</sequence>
<reference evidence="9 10" key="1">
    <citation type="journal article" date="2019" name="Emerg. Microbes Infect.">
        <title>Comprehensive subspecies identification of 175 nontuberculous mycobacteria species based on 7547 genomic profiles.</title>
        <authorList>
            <person name="Matsumoto Y."/>
            <person name="Kinjo T."/>
            <person name="Motooka D."/>
            <person name="Nabeya D."/>
            <person name="Jung N."/>
            <person name="Uechi K."/>
            <person name="Horii T."/>
            <person name="Iida T."/>
            <person name="Fujita J."/>
            <person name="Nakamura S."/>
        </authorList>
    </citation>
    <scope>NUCLEOTIDE SEQUENCE [LARGE SCALE GENOMIC DNA]</scope>
    <source>
        <strain evidence="9 10">JCM 17322</strain>
    </source>
</reference>
<dbReference type="PRINTS" id="PR00411">
    <property type="entry name" value="PNDRDTASEI"/>
</dbReference>
<dbReference type="EMBL" id="BLKW01000002">
    <property type="protein sequence ID" value="GFG73983.1"/>
    <property type="molecule type" value="Genomic_DNA"/>
</dbReference>
<evidence type="ECO:0000259" key="7">
    <source>
        <dbReference type="Pfam" id="PF00890"/>
    </source>
</evidence>
<feature type="domain" description="FAD-dependent oxidoreductase 2 FAD-binding" evidence="7">
    <location>
        <begin position="10"/>
        <end position="429"/>
    </location>
</feature>
<evidence type="ECO:0000256" key="5">
    <source>
        <dbReference type="PIRSR" id="PIRSR000171-1"/>
    </source>
</evidence>
<keyword evidence="6" id="KW-0175">Coiled coil</keyword>
<dbReference type="InterPro" id="IPR030664">
    <property type="entry name" value="SdhA/FrdA/AprA"/>
</dbReference>
<dbReference type="AlphaFoldDB" id="A0A7I9XW19"/>
<keyword evidence="4" id="KW-0560">Oxidoreductase</keyword>
<gene>
    <name evidence="9" type="ORF">MBOT_13480</name>
</gene>
<protein>
    <submittedName>
        <fullName evidence="9">Succinate dehydrogenase flavoprotein subunit</fullName>
    </submittedName>
</protein>
<dbReference type="InterPro" id="IPR027477">
    <property type="entry name" value="Succ_DH/fumarate_Rdtase_cat_sf"/>
</dbReference>
<dbReference type="Pfam" id="PF00890">
    <property type="entry name" value="FAD_binding_2"/>
    <property type="match status" value="1"/>
</dbReference>
<feature type="domain" description="Fumarate reductase/succinate dehydrogenase flavoprotein-like C-terminal" evidence="8">
    <location>
        <begin position="490"/>
        <end position="595"/>
    </location>
</feature>
<dbReference type="InterPro" id="IPR036188">
    <property type="entry name" value="FAD/NAD-bd_sf"/>
</dbReference>
<comment type="caution">
    <text evidence="9">The sequence shown here is derived from an EMBL/GenBank/DDBJ whole genome shotgun (WGS) entry which is preliminary data.</text>
</comment>
<dbReference type="Gene3D" id="3.50.50.60">
    <property type="entry name" value="FAD/NAD(P)-binding domain"/>
    <property type="match status" value="1"/>
</dbReference>
<accession>A0A7I9XW19</accession>
<dbReference type="InterPro" id="IPR003953">
    <property type="entry name" value="FAD-dep_OxRdtase_2_FAD-bd"/>
</dbReference>
<dbReference type="Gene3D" id="1.20.58.100">
    <property type="entry name" value="Fumarate reductase/succinate dehydrogenase flavoprotein-like, C-terminal domain"/>
    <property type="match status" value="1"/>
</dbReference>
<evidence type="ECO:0000256" key="4">
    <source>
        <dbReference type="ARBA" id="ARBA00023002"/>
    </source>
</evidence>
<dbReference type="FunFam" id="3.90.700.10:FF:000005">
    <property type="entry name" value="Succinate dehydrogenase flavoprotein subunit"/>
    <property type="match status" value="1"/>
</dbReference>
<dbReference type="NCBIfam" id="NF005866">
    <property type="entry name" value="PRK07803.1"/>
    <property type="match status" value="1"/>
</dbReference>
<dbReference type="Gene3D" id="3.90.700.10">
    <property type="entry name" value="Succinate dehydrogenase/fumarate reductase flavoprotein, catalytic domain"/>
    <property type="match status" value="1"/>
</dbReference>
<evidence type="ECO:0000313" key="9">
    <source>
        <dbReference type="EMBL" id="GFG73983.1"/>
    </source>
</evidence>
<dbReference type="SUPFAM" id="SSF51905">
    <property type="entry name" value="FAD/NAD(P)-binding domain"/>
    <property type="match status" value="1"/>
</dbReference>
<name>A0A7I9XW19_9MYCO</name>
<proteinExistence type="predicted"/>
<evidence type="ECO:0000256" key="1">
    <source>
        <dbReference type="ARBA" id="ARBA00001974"/>
    </source>
</evidence>
<dbReference type="SUPFAM" id="SSF56425">
    <property type="entry name" value="Succinate dehydrogenase/fumarate reductase flavoprotein, catalytic domain"/>
    <property type="match status" value="1"/>
</dbReference>
<dbReference type="PANTHER" id="PTHR11632">
    <property type="entry name" value="SUCCINATE DEHYDROGENASE 2 FLAVOPROTEIN SUBUNIT"/>
    <property type="match status" value="1"/>
</dbReference>
<dbReference type="InterPro" id="IPR015939">
    <property type="entry name" value="Fum_Rdtase/Succ_DH_flav-like_C"/>
</dbReference>
<feature type="coiled-coil region" evidence="6">
    <location>
        <begin position="501"/>
        <end position="528"/>
    </location>
</feature>
<dbReference type="PIRSF" id="PIRSF000171">
    <property type="entry name" value="SDHA_APRA_LASPO"/>
    <property type="match status" value="1"/>
</dbReference>
<dbReference type="Proteomes" id="UP000465361">
    <property type="component" value="Unassembled WGS sequence"/>
</dbReference>
<evidence type="ECO:0000256" key="2">
    <source>
        <dbReference type="ARBA" id="ARBA00022630"/>
    </source>
</evidence>
<organism evidence="9 10">
    <name type="scientific">Mycobacterium botniense</name>
    <dbReference type="NCBI Taxonomy" id="84962"/>
    <lineage>
        <taxon>Bacteria</taxon>
        <taxon>Bacillati</taxon>
        <taxon>Actinomycetota</taxon>
        <taxon>Actinomycetes</taxon>
        <taxon>Mycobacteriales</taxon>
        <taxon>Mycobacteriaceae</taxon>
        <taxon>Mycobacterium</taxon>
    </lineage>
</organism>